<comment type="subcellular location">
    <subcellularLocation>
        <location evidence="1">Nucleus</location>
    </subcellularLocation>
</comment>
<evidence type="ECO:0000259" key="6">
    <source>
        <dbReference type="Pfam" id="PF08170"/>
    </source>
</evidence>
<protein>
    <submittedName>
        <fullName evidence="7">Uncharacterized protein</fullName>
    </submittedName>
</protein>
<reference evidence="7" key="1">
    <citation type="submission" date="2013-12" db="EMBL/GenBank/DDBJ databases">
        <authorList>
            <person name="Genoscope - CEA"/>
        </authorList>
    </citation>
    <scope>NUCLEOTIDE SEQUENCE</scope>
    <source>
        <strain evidence="7">CBS 1993</strain>
    </source>
</reference>
<name>W6MN87_9ASCO</name>
<dbReference type="EMBL" id="HG793129">
    <property type="protein sequence ID" value="CDK28109.1"/>
    <property type="molecule type" value="Genomic_DNA"/>
</dbReference>
<evidence type="ECO:0000313" key="8">
    <source>
        <dbReference type="Proteomes" id="UP000019384"/>
    </source>
</evidence>
<dbReference type="OrthoDB" id="442863at2759"/>
<evidence type="ECO:0000256" key="1">
    <source>
        <dbReference type="ARBA" id="ARBA00004123"/>
    </source>
</evidence>
<dbReference type="SUPFAM" id="SSF103025">
    <property type="entry name" value="Folate-binding domain"/>
    <property type="match status" value="1"/>
</dbReference>
<evidence type="ECO:0000313" key="7">
    <source>
        <dbReference type="EMBL" id="CDK28109.1"/>
    </source>
</evidence>
<evidence type="ECO:0000256" key="4">
    <source>
        <dbReference type="SAM" id="MobiDB-lite"/>
    </source>
</evidence>
<dbReference type="InterPro" id="IPR009723">
    <property type="entry name" value="Pop1_N"/>
</dbReference>
<evidence type="ECO:0000259" key="5">
    <source>
        <dbReference type="Pfam" id="PF06978"/>
    </source>
</evidence>
<sequence length="966" mass="110643">MAPIKKNPANQINSKSLRARLDKSASHLFYQPAGTRSTPSPTQRTQSLLHVPKLLSSTQNDLQRLEKALTAAKSGSSKRAFQSLPRSLRRRTASHNVKRVPKRMRARALREMKEKKDDDVKAGGNTKKIKGILLKREKGLSKARKLYLMRRMRKLLRYTTHLKRKGQLAIVSPMLFRKALIRNQMKQLSIQIRDLKPSQSPLNNSVGSFDNSAAFALAKFKPHAIKYVKRQRDAAWLPTHIWHAKRAKMEKKWGFAISQTPTLKSHRNTHRKSVRDGCVVWDTSYTGTMVLRFIGNTAKAEMKAVLEYLSHNSKLKDGRAWYGNIFTGQEMNGPGEILRVKEDLAVRVHPAFYKVVYTMVRVMRKTNNFCFEMEDCRYALGSIDLVGPNALNAVASILYTTNKNSAQSRLFFKIQQVRDLDTIPVGTAISLECEDPRRYLHPTKHHSRLTNDEMLDAVLELSHNKGVDADIVKRLLTKEGRVSSYANQPSLKDLGRRRANADTERTIPKLSSDPTIPVLLVRHEIGFRLILPWFWVLPFWHQLTKVPHVFVGGLRQYHQVLTERGMLYFPTDYPFTPKGMHSSLLDTMDLEDKYVKKPAAKRVKYSQFRVYEDRELRGEHGTPFGSDWTFLKFLRLVVKDLKEYTKEGDKLVDYLSSRLKDSIADKPTQPFVLSSFFNSEKKLKVWLRDNWRKIYTAPNIADRPSRLNMLETAGIDDTEEVTWNNLSVFGKDHLNLRSNPLNHLVESLIESADFDATFKSKLAGDRGNFDTEGGKRVGETEESNDIEIIGAQDFNRVLEPDMDKDQELHYWLNLAAEKDFDQDQVDLDEEHKRIIANPQGLLEETNFFMGVFKRRPRKIAQLPIELARDLEVCPKRNRRLPVKMIKFTVISTGNPKKHARVYSSNGETNPGPENMIGYVTSANYNMSLGRVSGVACVAAEELHGYLSIRNIGETTFAQIQWSAIEL</sequence>
<dbReference type="Pfam" id="PF08170">
    <property type="entry name" value="POPLD"/>
    <property type="match status" value="1"/>
</dbReference>
<feature type="compositionally biased region" description="Basic residues" evidence="4">
    <location>
        <begin position="87"/>
        <end position="96"/>
    </location>
</feature>
<gene>
    <name evidence="7" type="ORF">KUCA_T00004090001</name>
</gene>
<evidence type="ECO:0000256" key="2">
    <source>
        <dbReference type="ARBA" id="ARBA00022694"/>
    </source>
</evidence>
<dbReference type="GO" id="GO:0005655">
    <property type="term" value="C:nucleolar ribonuclease P complex"/>
    <property type="evidence" value="ECO:0007669"/>
    <property type="project" value="InterPro"/>
</dbReference>
<accession>W6MN87</accession>
<dbReference type="InterPro" id="IPR039182">
    <property type="entry name" value="Pop1"/>
</dbReference>
<keyword evidence="2" id="KW-0819">tRNA processing</keyword>
<dbReference type="RefSeq" id="XP_022460100.1">
    <property type="nucleotide sequence ID" value="XM_022600789.1"/>
</dbReference>
<feature type="domain" description="Pop1 N-terminal" evidence="5">
    <location>
        <begin position="55"/>
        <end position="292"/>
    </location>
</feature>
<dbReference type="GO" id="GO:0001682">
    <property type="term" value="P:tRNA 5'-leader removal"/>
    <property type="evidence" value="ECO:0007669"/>
    <property type="project" value="InterPro"/>
</dbReference>
<evidence type="ECO:0000256" key="3">
    <source>
        <dbReference type="ARBA" id="ARBA00023242"/>
    </source>
</evidence>
<dbReference type="PANTHER" id="PTHR22731">
    <property type="entry name" value="RIBONUCLEASES P/MRP PROTEIN SUBUNIT POP1"/>
    <property type="match status" value="1"/>
</dbReference>
<dbReference type="GO" id="GO:0000172">
    <property type="term" value="C:ribonuclease MRP complex"/>
    <property type="evidence" value="ECO:0007669"/>
    <property type="project" value="InterPro"/>
</dbReference>
<dbReference type="PANTHER" id="PTHR22731:SF3">
    <property type="entry name" value="RIBONUCLEASES P_MRP PROTEIN SUBUNIT POP1"/>
    <property type="match status" value="1"/>
</dbReference>
<organism evidence="7 8">
    <name type="scientific">Kuraishia capsulata CBS 1993</name>
    <dbReference type="NCBI Taxonomy" id="1382522"/>
    <lineage>
        <taxon>Eukaryota</taxon>
        <taxon>Fungi</taxon>
        <taxon>Dikarya</taxon>
        <taxon>Ascomycota</taxon>
        <taxon>Saccharomycotina</taxon>
        <taxon>Pichiomycetes</taxon>
        <taxon>Pichiales</taxon>
        <taxon>Pichiaceae</taxon>
        <taxon>Kuraishia</taxon>
    </lineage>
</organism>
<reference evidence="7" key="2">
    <citation type="submission" date="2014-02" db="EMBL/GenBank/DDBJ databases">
        <title>Complete DNA sequence of /Kuraishia capsulata/ illustrates novel genomic features among budding yeasts (/Saccharomycotina/).</title>
        <authorList>
            <person name="Morales L."/>
            <person name="Noel B."/>
            <person name="Porcel B."/>
            <person name="Marcet-Houben M."/>
            <person name="Hullo M-F."/>
            <person name="Sacerdot C."/>
            <person name="Tekaia F."/>
            <person name="Leh-Louis V."/>
            <person name="Despons L."/>
            <person name="Khanna V."/>
            <person name="Aury J-M."/>
            <person name="Barbe V."/>
            <person name="Couloux A."/>
            <person name="Labadie K."/>
            <person name="Pelletier E."/>
            <person name="Souciet J-L."/>
            <person name="Boekhout T."/>
            <person name="Gabaldon T."/>
            <person name="Wincker P."/>
            <person name="Dujon B."/>
        </authorList>
    </citation>
    <scope>NUCLEOTIDE SEQUENCE</scope>
    <source>
        <strain evidence="7">CBS 1993</strain>
    </source>
</reference>
<dbReference type="Pfam" id="PF06978">
    <property type="entry name" value="POP1_N"/>
    <property type="match status" value="1"/>
</dbReference>
<feature type="domain" description="POPLD" evidence="6">
    <location>
        <begin position="527"/>
        <end position="628"/>
    </location>
</feature>
<dbReference type="InterPro" id="IPR012590">
    <property type="entry name" value="POPLD_dom"/>
</dbReference>
<proteinExistence type="predicted"/>
<feature type="region of interest" description="Disordered" evidence="4">
    <location>
        <begin position="71"/>
        <end position="96"/>
    </location>
</feature>
<keyword evidence="8" id="KW-1185">Reference proteome</keyword>
<dbReference type="GeneID" id="34521488"/>
<dbReference type="HOGENOM" id="CLU_007205_0_1_1"/>
<keyword evidence="3" id="KW-0539">Nucleus</keyword>
<dbReference type="Proteomes" id="UP000019384">
    <property type="component" value="Unassembled WGS sequence"/>
</dbReference>
<dbReference type="STRING" id="1382522.W6MN87"/>
<dbReference type="AlphaFoldDB" id="W6MN87"/>